<dbReference type="PROSITE" id="PS50405">
    <property type="entry name" value="GST_CTER"/>
    <property type="match status" value="1"/>
</dbReference>
<comment type="similarity">
    <text evidence="1">Belongs to the GST superfamily.</text>
</comment>
<keyword evidence="4" id="KW-0808">Transferase</keyword>
<dbReference type="Pfam" id="PF13410">
    <property type="entry name" value="GST_C_2"/>
    <property type="match status" value="1"/>
</dbReference>
<dbReference type="Gene3D" id="3.40.30.10">
    <property type="entry name" value="Glutaredoxin"/>
    <property type="match status" value="1"/>
</dbReference>
<keyword evidence="5" id="KW-1185">Reference proteome</keyword>
<reference evidence="4" key="1">
    <citation type="journal article" date="2020" name="Stud. Mycol.">
        <title>101 Dothideomycetes genomes: a test case for predicting lifestyles and emergence of pathogens.</title>
        <authorList>
            <person name="Haridas S."/>
            <person name="Albert R."/>
            <person name="Binder M."/>
            <person name="Bloem J."/>
            <person name="Labutti K."/>
            <person name="Salamov A."/>
            <person name="Andreopoulos B."/>
            <person name="Baker S."/>
            <person name="Barry K."/>
            <person name="Bills G."/>
            <person name="Bluhm B."/>
            <person name="Cannon C."/>
            <person name="Castanera R."/>
            <person name="Culley D."/>
            <person name="Daum C."/>
            <person name="Ezra D."/>
            <person name="Gonzalez J."/>
            <person name="Henrissat B."/>
            <person name="Kuo A."/>
            <person name="Liang C."/>
            <person name="Lipzen A."/>
            <person name="Lutzoni F."/>
            <person name="Magnuson J."/>
            <person name="Mondo S."/>
            <person name="Nolan M."/>
            <person name="Ohm R."/>
            <person name="Pangilinan J."/>
            <person name="Park H.-J."/>
            <person name="Ramirez L."/>
            <person name="Alfaro M."/>
            <person name="Sun H."/>
            <person name="Tritt A."/>
            <person name="Yoshinaga Y."/>
            <person name="Zwiers L.-H."/>
            <person name="Turgeon B."/>
            <person name="Goodwin S."/>
            <person name="Spatafora J."/>
            <person name="Crous P."/>
            <person name="Grigoriev I."/>
        </authorList>
    </citation>
    <scope>NUCLEOTIDE SEQUENCE</scope>
    <source>
        <strain evidence="4">CBS 161.51</strain>
    </source>
</reference>
<name>A0A6A5ST47_9PLEO</name>
<dbReference type="Proteomes" id="UP000800038">
    <property type="component" value="Unassembled WGS sequence"/>
</dbReference>
<dbReference type="SUPFAM" id="SSF47616">
    <property type="entry name" value="GST C-terminal domain-like"/>
    <property type="match status" value="1"/>
</dbReference>
<dbReference type="PROSITE" id="PS50404">
    <property type="entry name" value="GST_NTER"/>
    <property type="match status" value="1"/>
</dbReference>
<gene>
    <name evidence="4" type="ORF">EJ02DRAFT_453921</name>
</gene>
<evidence type="ECO:0000256" key="1">
    <source>
        <dbReference type="ARBA" id="ARBA00007409"/>
    </source>
</evidence>
<protein>
    <submittedName>
        <fullName evidence="4">Glutathione S-transferase domain-containing protein</fullName>
    </submittedName>
</protein>
<dbReference type="SUPFAM" id="SSF52833">
    <property type="entry name" value="Thioredoxin-like"/>
    <property type="match status" value="1"/>
</dbReference>
<proteinExistence type="inferred from homology"/>
<evidence type="ECO:0000259" key="3">
    <source>
        <dbReference type="PROSITE" id="PS50405"/>
    </source>
</evidence>
<dbReference type="InterPro" id="IPR036282">
    <property type="entry name" value="Glutathione-S-Trfase_C_sf"/>
</dbReference>
<dbReference type="Gene3D" id="1.20.1050.10">
    <property type="match status" value="1"/>
</dbReference>
<feature type="domain" description="GST C-terminal" evidence="3">
    <location>
        <begin position="99"/>
        <end position="231"/>
    </location>
</feature>
<dbReference type="EMBL" id="ML976031">
    <property type="protein sequence ID" value="KAF1942832.1"/>
    <property type="molecule type" value="Genomic_DNA"/>
</dbReference>
<dbReference type="AlphaFoldDB" id="A0A6A5ST47"/>
<dbReference type="PANTHER" id="PTHR44051:SF8">
    <property type="entry name" value="GLUTATHIONE S-TRANSFERASE GSTA"/>
    <property type="match status" value="1"/>
</dbReference>
<dbReference type="InterPro" id="IPR010987">
    <property type="entry name" value="Glutathione-S-Trfase_C-like"/>
</dbReference>
<dbReference type="SFLD" id="SFLDS00019">
    <property type="entry name" value="Glutathione_Transferase_(cytos"/>
    <property type="match status" value="1"/>
</dbReference>
<feature type="domain" description="GST N-terminal" evidence="2">
    <location>
        <begin position="10"/>
        <end position="92"/>
    </location>
</feature>
<accession>A0A6A5ST47</accession>
<dbReference type="PANTHER" id="PTHR44051">
    <property type="entry name" value="GLUTATHIONE S-TRANSFERASE-RELATED"/>
    <property type="match status" value="1"/>
</dbReference>
<dbReference type="InterPro" id="IPR004045">
    <property type="entry name" value="Glutathione_S-Trfase_N"/>
</dbReference>
<evidence type="ECO:0000313" key="4">
    <source>
        <dbReference type="EMBL" id="KAF1942832.1"/>
    </source>
</evidence>
<dbReference type="InterPro" id="IPR040079">
    <property type="entry name" value="Glutathione_S-Trfase"/>
</dbReference>
<evidence type="ECO:0000313" key="5">
    <source>
        <dbReference type="Proteomes" id="UP000800038"/>
    </source>
</evidence>
<organism evidence="4 5">
    <name type="scientific">Clathrospora elynae</name>
    <dbReference type="NCBI Taxonomy" id="706981"/>
    <lineage>
        <taxon>Eukaryota</taxon>
        <taxon>Fungi</taxon>
        <taxon>Dikarya</taxon>
        <taxon>Ascomycota</taxon>
        <taxon>Pezizomycotina</taxon>
        <taxon>Dothideomycetes</taxon>
        <taxon>Pleosporomycetidae</taxon>
        <taxon>Pleosporales</taxon>
        <taxon>Diademaceae</taxon>
        <taxon>Clathrospora</taxon>
    </lineage>
</organism>
<dbReference type="GO" id="GO:0016740">
    <property type="term" value="F:transferase activity"/>
    <property type="evidence" value="ECO:0007669"/>
    <property type="project" value="UniProtKB-KW"/>
</dbReference>
<dbReference type="InterPro" id="IPR036249">
    <property type="entry name" value="Thioredoxin-like_sf"/>
</dbReference>
<dbReference type="Pfam" id="PF13409">
    <property type="entry name" value="GST_N_2"/>
    <property type="match status" value="1"/>
</dbReference>
<sequence>MATTTTTTEEPLTLISATPSPFARMNRIALALKAIPFNLQNEIPWESTTETPRHNPLEKLPILIFPASDGRSPVYDSAHIQEYIVRKFPDRGPKLVTGDVDLDLEIRQIVVLSEGCLDAIVLSRWEGRREEGKQSRLWIDRQNRKIDGAMRAFDFMVSQRRKEGKEYLVGEELSIADIAVVCTVGFVDFGALRPRWKDEYVGLKEWFEKLDGRKEFSETRPVMFDLKESVV</sequence>
<evidence type="ECO:0000259" key="2">
    <source>
        <dbReference type="PROSITE" id="PS50404"/>
    </source>
</evidence>
<dbReference type="OrthoDB" id="249703at2759"/>